<dbReference type="GO" id="GO:0005634">
    <property type="term" value="C:nucleus"/>
    <property type="evidence" value="ECO:0007669"/>
    <property type="project" value="UniProtKB-SubCell"/>
</dbReference>
<feature type="domain" description="HTH psq-type" evidence="5">
    <location>
        <begin position="1"/>
        <end position="55"/>
    </location>
</feature>
<sequence length="190" mass="22018">MAEKSGRKQTAISLKTKMELLRAVDEKRRSKTEICKKFGIANSTLSTIIKNRDHITAMFERNMFEPERKRMRTAKHEDLETALLVWIKQARSDNAPVSGPVLLERADEIAKQMGIEFSANPGWLERFKKRNGIVLKNLTTSKISEMCHTQNEPKRICLDLVIRIKSRPATPRIKRFDKLELALQIRINEF</sequence>
<proteinExistence type="predicted"/>
<comment type="subcellular location">
    <subcellularLocation>
        <location evidence="1 4">Nucleus</location>
    </subcellularLocation>
</comment>
<evidence type="ECO:0000256" key="1">
    <source>
        <dbReference type="ARBA" id="ARBA00004123"/>
    </source>
</evidence>
<dbReference type="PROSITE" id="PS50960">
    <property type="entry name" value="HTH_PSQ"/>
    <property type="match status" value="1"/>
</dbReference>
<dbReference type="PROSITE" id="PS51253">
    <property type="entry name" value="HTH_CENPB"/>
    <property type="match status" value="1"/>
</dbReference>
<comment type="caution">
    <text evidence="7">The sequence shown here is derived from an EMBL/GenBank/DDBJ whole genome shotgun (WGS) entry which is preliminary data.</text>
</comment>
<dbReference type="SUPFAM" id="SSF46689">
    <property type="entry name" value="Homeodomain-like"/>
    <property type="match status" value="2"/>
</dbReference>
<dbReference type="EMBL" id="BGPR01000734">
    <property type="protein sequence ID" value="GBM33473.1"/>
    <property type="molecule type" value="Genomic_DNA"/>
</dbReference>
<dbReference type="InterPro" id="IPR050863">
    <property type="entry name" value="CenT-Element_Derived"/>
</dbReference>
<feature type="DNA-binding region" description="H-T-H motif" evidence="4">
    <location>
        <begin position="31"/>
        <end position="51"/>
    </location>
</feature>
<dbReference type="GO" id="GO:0003677">
    <property type="term" value="F:DNA binding"/>
    <property type="evidence" value="ECO:0007669"/>
    <property type="project" value="UniProtKB-UniRule"/>
</dbReference>
<dbReference type="OrthoDB" id="6512965at2759"/>
<evidence type="ECO:0000259" key="6">
    <source>
        <dbReference type="PROSITE" id="PS51253"/>
    </source>
</evidence>
<dbReference type="PANTHER" id="PTHR19303:SF73">
    <property type="entry name" value="PROTEIN PDC2"/>
    <property type="match status" value="1"/>
</dbReference>
<organism evidence="7 8">
    <name type="scientific">Araneus ventricosus</name>
    <name type="common">Orbweaver spider</name>
    <name type="synonym">Epeira ventricosa</name>
    <dbReference type="NCBI Taxonomy" id="182803"/>
    <lineage>
        <taxon>Eukaryota</taxon>
        <taxon>Metazoa</taxon>
        <taxon>Ecdysozoa</taxon>
        <taxon>Arthropoda</taxon>
        <taxon>Chelicerata</taxon>
        <taxon>Arachnida</taxon>
        <taxon>Araneae</taxon>
        <taxon>Araneomorphae</taxon>
        <taxon>Entelegynae</taxon>
        <taxon>Araneoidea</taxon>
        <taxon>Araneidae</taxon>
        <taxon>Araneus</taxon>
    </lineage>
</organism>
<protein>
    <submittedName>
        <fullName evidence="7">Tigger transposable element-derived protein 4</fullName>
    </submittedName>
</protein>
<dbReference type="InterPro" id="IPR009057">
    <property type="entry name" value="Homeodomain-like_sf"/>
</dbReference>
<evidence type="ECO:0000256" key="2">
    <source>
        <dbReference type="ARBA" id="ARBA00023125"/>
    </source>
</evidence>
<dbReference type="Pfam" id="PF04218">
    <property type="entry name" value="CENP-B_N"/>
    <property type="match status" value="1"/>
</dbReference>
<dbReference type="InterPro" id="IPR006600">
    <property type="entry name" value="HTH_CenpB_DNA-bd_dom"/>
</dbReference>
<keyword evidence="3 4" id="KW-0539">Nucleus</keyword>
<reference evidence="7 8" key="1">
    <citation type="journal article" date="2019" name="Sci. Rep.">
        <title>Orb-weaving spider Araneus ventricosus genome elucidates the spidroin gene catalogue.</title>
        <authorList>
            <person name="Kono N."/>
            <person name="Nakamura H."/>
            <person name="Ohtoshi R."/>
            <person name="Moran D.A.P."/>
            <person name="Shinohara A."/>
            <person name="Yoshida Y."/>
            <person name="Fujiwara M."/>
            <person name="Mori M."/>
            <person name="Tomita M."/>
            <person name="Arakawa K."/>
        </authorList>
    </citation>
    <scope>NUCLEOTIDE SEQUENCE [LARGE SCALE GENOMIC DNA]</scope>
</reference>
<evidence type="ECO:0000259" key="5">
    <source>
        <dbReference type="PROSITE" id="PS50960"/>
    </source>
</evidence>
<dbReference type="Gene3D" id="1.10.10.60">
    <property type="entry name" value="Homeodomain-like"/>
    <property type="match status" value="2"/>
</dbReference>
<accession>A0A4Y2EW94</accession>
<gene>
    <name evidence="7" type="primary">TIGD4_2</name>
    <name evidence="7" type="ORF">AVEN_55792_1</name>
</gene>
<dbReference type="Pfam" id="PF03221">
    <property type="entry name" value="HTH_Tnp_Tc5"/>
    <property type="match status" value="1"/>
</dbReference>
<dbReference type="Proteomes" id="UP000499080">
    <property type="component" value="Unassembled WGS sequence"/>
</dbReference>
<dbReference type="AlphaFoldDB" id="A0A4Y2EW94"/>
<keyword evidence="2 4" id="KW-0238">DNA-binding</keyword>
<evidence type="ECO:0000256" key="4">
    <source>
        <dbReference type="PROSITE-ProRule" id="PRU00320"/>
    </source>
</evidence>
<keyword evidence="8" id="KW-1185">Reference proteome</keyword>
<evidence type="ECO:0000313" key="8">
    <source>
        <dbReference type="Proteomes" id="UP000499080"/>
    </source>
</evidence>
<name>A0A4Y2EW94_ARAVE</name>
<evidence type="ECO:0000256" key="3">
    <source>
        <dbReference type="ARBA" id="ARBA00023242"/>
    </source>
</evidence>
<evidence type="ECO:0000313" key="7">
    <source>
        <dbReference type="EMBL" id="GBM33473.1"/>
    </source>
</evidence>
<dbReference type="InterPro" id="IPR007889">
    <property type="entry name" value="HTH_Psq"/>
</dbReference>
<feature type="domain" description="HTH CENPB-type" evidence="6">
    <location>
        <begin position="67"/>
        <end position="137"/>
    </location>
</feature>
<dbReference type="PANTHER" id="PTHR19303">
    <property type="entry name" value="TRANSPOSON"/>
    <property type="match status" value="1"/>
</dbReference>
<dbReference type="SMART" id="SM00674">
    <property type="entry name" value="CENPB"/>
    <property type="match status" value="1"/>
</dbReference>